<keyword evidence="3" id="KW-1185">Reference proteome</keyword>
<dbReference type="PANTHER" id="PTHR48207:SF3">
    <property type="entry name" value="SUCCINATE--HYDROXYMETHYLGLUTARATE COA-TRANSFERASE"/>
    <property type="match status" value="1"/>
</dbReference>
<dbReference type="Gene3D" id="3.30.1540.10">
    <property type="entry name" value="formyl-coa transferase, domain 3"/>
    <property type="match status" value="1"/>
</dbReference>
<keyword evidence="1 2" id="KW-0808">Transferase</keyword>
<proteinExistence type="predicted"/>
<dbReference type="Gene3D" id="3.40.50.10540">
    <property type="entry name" value="Crotonobetainyl-coa:carnitine coa-transferase, domain 1"/>
    <property type="match status" value="1"/>
</dbReference>
<dbReference type="InterPro" id="IPR050483">
    <property type="entry name" value="CoA-transferase_III_domain"/>
</dbReference>
<dbReference type="GO" id="GO:0016740">
    <property type="term" value="F:transferase activity"/>
    <property type="evidence" value="ECO:0007669"/>
    <property type="project" value="UniProtKB-KW"/>
</dbReference>
<dbReference type="InterPro" id="IPR044855">
    <property type="entry name" value="CoA-Trfase_III_dom3_sf"/>
</dbReference>
<evidence type="ECO:0000256" key="1">
    <source>
        <dbReference type="ARBA" id="ARBA00022679"/>
    </source>
</evidence>
<dbReference type="Proteomes" id="UP001500449">
    <property type="component" value="Unassembled WGS sequence"/>
</dbReference>
<dbReference type="Pfam" id="PF02515">
    <property type="entry name" value="CoA_transf_3"/>
    <property type="match status" value="1"/>
</dbReference>
<comment type="caution">
    <text evidence="2">The sequence shown here is derived from an EMBL/GenBank/DDBJ whole genome shotgun (WGS) entry which is preliminary data.</text>
</comment>
<dbReference type="RefSeq" id="WP_344417466.1">
    <property type="nucleotide sequence ID" value="NZ_BAAAQK010000009.1"/>
</dbReference>
<name>A0ABN2N7D0_9PSEU</name>
<evidence type="ECO:0000313" key="2">
    <source>
        <dbReference type="EMBL" id="GAA1850493.1"/>
    </source>
</evidence>
<sequence>MAAADPQAPPLTGITVVALEHEVALPLATRHLAEQGARVIKVESPGTGDPARSRDRRARGLSSAFVWANRGKESVELDLGAAEDVALLRRMVARADVFVHDLAPGAAEELGLGAEKCRADDPRLVHCGLSGFGERGPYTDRRPYDLLVQAEAGVLDVTGTDEERARAGIPVADIAGAMYVYSGILTALLQRGRTGTGSTLTVSLFDALVEWMGQPLASTLEDGLGPARTGAGDAEAYPYGPFETGDGEHICVAVRDEAEWKAFCAFVLDRPELAADPRFGSGTERLAHREELDRLILTSFSRLSVGEAADRLDDAEIGFARVRSAGEVAHHPLLTVRRRWREVGSAAGPVPVLPPPVDTDAYDSVVGDVPALGDANERLRAEFGDTE</sequence>
<dbReference type="SUPFAM" id="SSF89796">
    <property type="entry name" value="CoA-transferase family III (CaiB/BaiF)"/>
    <property type="match status" value="1"/>
</dbReference>
<dbReference type="InterPro" id="IPR003673">
    <property type="entry name" value="CoA-Trfase_fam_III"/>
</dbReference>
<evidence type="ECO:0000313" key="3">
    <source>
        <dbReference type="Proteomes" id="UP001500449"/>
    </source>
</evidence>
<gene>
    <name evidence="2" type="ORF">GCM10009836_32880</name>
</gene>
<organism evidence="2 3">
    <name type="scientific">Pseudonocardia ailaonensis</name>
    <dbReference type="NCBI Taxonomy" id="367279"/>
    <lineage>
        <taxon>Bacteria</taxon>
        <taxon>Bacillati</taxon>
        <taxon>Actinomycetota</taxon>
        <taxon>Actinomycetes</taxon>
        <taxon>Pseudonocardiales</taxon>
        <taxon>Pseudonocardiaceae</taxon>
        <taxon>Pseudonocardia</taxon>
    </lineage>
</organism>
<reference evidence="2 3" key="1">
    <citation type="journal article" date="2019" name="Int. J. Syst. Evol. Microbiol.">
        <title>The Global Catalogue of Microorganisms (GCM) 10K type strain sequencing project: providing services to taxonomists for standard genome sequencing and annotation.</title>
        <authorList>
            <consortium name="The Broad Institute Genomics Platform"/>
            <consortium name="The Broad Institute Genome Sequencing Center for Infectious Disease"/>
            <person name="Wu L."/>
            <person name="Ma J."/>
        </authorList>
    </citation>
    <scope>NUCLEOTIDE SEQUENCE [LARGE SCALE GENOMIC DNA]</scope>
    <source>
        <strain evidence="2 3">JCM 16009</strain>
    </source>
</reference>
<dbReference type="PANTHER" id="PTHR48207">
    <property type="entry name" value="SUCCINATE--HYDROXYMETHYLGLUTARATE COA-TRANSFERASE"/>
    <property type="match status" value="1"/>
</dbReference>
<accession>A0ABN2N7D0</accession>
<dbReference type="InterPro" id="IPR023606">
    <property type="entry name" value="CoA-Trfase_III_dom_1_sf"/>
</dbReference>
<dbReference type="EMBL" id="BAAAQK010000009">
    <property type="protein sequence ID" value="GAA1850493.1"/>
    <property type="molecule type" value="Genomic_DNA"/>
</dbReference>
<protein>
    <submittedName>
        <fullName evidence="2">CoA transferase</fullName>
    </submittedName>
</protein>